<evidence type="ECO:0000259" key="1">
    <source>
        <dbReference type="SMART" id="SM00860"/>
    </source>
</evidence>
<dbReference type="Gene3D" id="3.40.1580.10">
    <property type="entry name" value="SMI1/KNR4-like"/>
    <property type="match status" value="1"/>
</dbReference>
<dbReference type="AlphaFoldDB" id="A0A511Z326"/>
<keyword evidence="3" id="KW-1185">Reference proteome</keyword>
<evidence type="ECO:0000313" key="2">
    <source>
        <dbReference type="EMBL" id="GEN81840.1"/>
    </source>
</evidence>
<name>A0A511Z326_9BACL</name>
<comment type="caution">
    <text evidence="2">The sequence shown here is derived from an EMBL/GenBank/DDBJ whole genome shotgun (WGS) entry which is preliminary data.</text>
</comment>
<gene>
    <name evidence="2" type="ORF">SLU01_01520</name>
</gene>
<dbReference type="RefSeq" id="WP_147054300.1">
    <property type="nucleotide sequence ID" value="NZ_BJYL01000003.1"/>
</dbReference>
<dbReference type="EMBL" id="BJYL01000003">
    <property type="protein sequence ID" value="GEN81840.1"/>
    <property type="molecule type" value="Genomic_DNA"/>
</dbReference>
<reference evidence="2 3" key="1">
    <citation type="submission" date="2019-07" db="EMBL/GenBank/DDBJ databases">
        <title>Whole genome shotgun sequence of Sporosarcina luteola NBRC 105378.</title>
        <authorList>
            <person name="Hosoyama A."/>
            <person name="Uohara A."/>
            <person name="Ohji S."/>
            <person name="Ichikawa N."/>
        </authorList>
    </citation>
    <scope>NUCLEOTIDE SEQUENCE [LARGE SCALE GENOMIC DNA]</scope>
    <source>
        <strain evidence="2 3">NBRC 105378</strain>
    </source>
</reference>
<accession>A0A511Z326</accession>
<dbReference type="OrthoDB" id="8657476at2"/>
<dbReference type="SUPFAM" id="SSF160631">
    <property type="entry name" value="SMI1/KNR4-like"/>
    <property type="match status" value="1"/>
</dbReference>
<dbReference type="InterPro" id="IPR018958">
    <property type="entry name" value="Knr4/Smi1-like_dom"/>
</dbReference>
<dbReference type="SMART" id="SM00860">
    <property type="entry name" value="SMI1_KNR4"/>
    <property type="match status" value="1"/>
</dbReference>
<proteinExistence type="predicted"/>
<sequence length="140" mass="16569">MKWVLEKELKDDHAIERFEKLYGYKLPNDYKKVVKKHNAGRPRPNVFDTATRKELVAKSLLSYDEEHLDNIWSTYQNLKNRLPANALPFMGDQFGNYICFMFDPLEDEPTIVFWQHELGSESVQVIASNFEEFLQGFYEI</sequence>
<organism evidence="2 3">
    <name type="scientific">Sporosarcina luteola</name>
    <dbReference type="NCBI Taxonomy" id="582850"/>
    <lineage>
        <taxon>Bacteria</taxon>
        <taxon>Bacillati</taxon>
        <taxon>Bacillota</taxon>
        <taxon>Bacilli</taxon>
        <taxon>Bacillales</taxon>
        <taxon>Caryophanaceae</taxon>
        <taxon>Sporosarcina</taxon>
    </lineage>
</organism>
<dbReference type="InterPro" id="IPR037883">
    <property type="entry name" value="Knr4/Smi1-like_sf"/>
</dbReference>
<protein>
    <submittedName>
        <fullName evidence="2">SMI1/KNR4 family protein</fullName>
    </submittedName>
</protein>
<dbReference type="Pfam" id="PF14568">
    <property type="entry name" value="SUKH_6"/>
    <property type="match status" value="1"/>
</dbReference>
<feature type="domain" description="Knr4/Smi1-like" evidence="1">
    <location>
        <begin position="9"/>
        <end position="136"/>
    </location>
</feature>
<evidence type="ECO:0000313" key="3">
    <source>
        <dbReference type="Proteomes" id="UP000321901"/>
    </source>
</evidence>
<dbReference type="Proteomes" id="UP000321901">
    <property type="component" value="Unassembled WGS sequence"/>
</dbReference>